<comment type="caution">
    <text evidence="1">The sequence shown here is derived from an EMBL/GenBank/DDBJ whole genome shotgun (WGS) entry which is preliminary data.</text>
</comment>
<name>A0A0F9MQ43_9ZZZZ</name>
<sequence>MITEKAVITNLNYLCKTYDGISRLVASTKNRLQAINPDEYEMTSNLKDIRPKRGLDPKENAERIENMNPLSLMEWTKDKISRNISKELKNWDIWTHWLEDVPGIGPFIAGNLILFYYYRFLPICQECGGDLEKREVTDKKTDKKINRFVCSDCGKTAKGDGVLDHRIDFKDFARVSGWWHYLGMHVDPDGKKPMRKAGIPCDWSTKGRTIGYQIGDQFNRQPTSHHYKAHLLKMKAKHERKNGNGDREKEWSKGHIHNAAKNEAAKLFLSHFWHVARTLEGKDTEPGPYIKQVEGHTVIPPFYWEAEEARV</sequence>
<proteinExistence type="predicted"/>
<gene>
    <name evidence="1" type="ORF">LCGC14_1432100</name>
</gene>
<protein>
    <submittedName>
        <fullName evidence="1">Uncharacterized protein</fullName>
    </submittedName>
</protein>
<accession>A0A0F9MQ43</accession>
<reference evidence="1" key="1">
    <citation type="journal article" date="2015" name="Nature">
        <title>Complex archaea that bridge the gap between prokaryotes and eukaryotes.</title>
        <authorList>
            <person name="Spang A."/>
            <person name="Saw J.H."/>
            <person name="Jorgensen S.L."/>
            <person name="Zaremba-Niedzwiedzka K."/>
            <person name="Martijn J."/>
            <person name="Lind A.E."/>
            <person name="van Eijk R."/>
            <person name="Schleper C."/>
            <person name="Guy L."/>
            <person name="Ettema T.J."/>
        </authorList>
    </citation>
    <scope>NUCLEOTIDE SEQUENCE</scope>
</reference>
<organism evidence="1">
    <name type="scientific">marine sediment metagenome</name>
    <dbReference type="NCBI Taxonomy" id="412755"/>
    <lineage>
        <taxon>unclassified sequences</taxon>
        <taxon>metagenomes</taxon>
        <taxon>ecological metagenomes</taxon>
    </lineage>
</organism>
<dbReference type="AlphaFoldDB" id="A0A0F9MQ43"/>
<dbReference type="EMBL" id="LAZR01009668">
    <property type="protein sequence ID" value="KKM71297.1"/>
    <property type="molecule type" value="Genomic_DNA"/>
</dbReference>
<evidence type="ECO:0000313" key="1">
    <source>
        <dbReference type="EMBL" id="KKM71297.1"/>
    </source>
</evidence>